<dbReference type="Proteomes" id="UP000325606">
    <property type="component" value="Chromosome"/>
</dbReference>
<dbReference type="InterPro" id="IPR052713">
    <property type="entry name" value="FeoA"/>
</dbReference>
<dbReference type="GO" id="GO:0046914">
    <property type="term" value="F:transition metal ion binding"/>
    <property type="evidence" value="ECO:0007669"/>
    <property type="project" value="InterPro"/>
</dbReference>
<sequence length="76" mass="8644">MNLTDLQHHQKALITVLNGPQSLRQRLAALGVLRGQVVELRAKTLWGDPRAYLIGGQQLCLRNVEARYIRIQLQND</sequence>
<protein>
    <submittedName>
        <fullName evidence="3">Ferrous iron transport protein A</fullName>
    </submittedName>
</protein>
<feature type="domain" description="Ferrous iron transporter FeoA-like" evidence="2">
    <location>
        <begin position="1"/>
        <end position="73"/>
    </location>
</feature>
<dbReference type="AlphaFoldDB" id="A0A5J6L926"/>
<accession>A0A5J6L926</accession>
<dbReference type="InterPro" id="IPR008988">
    <property type="entry name" value="Transcriptional_repressor_C"/>
</dbReference>
<dbReference type="SUPFAM" id="SSF50037">
    <property type="entry name" value="C-terminal domain of transcriptional repressors"/>
    <property type="match status" value="1"/>
</dbReference>
<dbReference type="EMBL" id="CP044222">
    <property type="protein sequence ID" value="QEW05114.1"/>
    <property type="molecule type" value="Genomic_DNA"/>
</dbReference>
<evidence type="ECO:0000256" key="1">
    <source>
        <dbReference type="ARBA" id="ARBA00023004"/>
    </source>
</evidence>
<dbReference type="RefSeq" id="WP_151053179.1">
    <property type="nucleotide sequence ID" value="NZ_CP044222.1"/>
</dbReference>
<dbReference type="InterPro" id="IPR038157">
    <property type="entry name" value="FeoA_core_dom"/>
</dbReference>
<dbReference type="PANTHER" id="PTHR42954">
    <property type="entry name" value="FE(2+) TRANSPORT PROTEIN A"/>
    <property type="match status" value="1"/>
</dbReference>
<gene>
    <name evidence="3" type="ORF">F5I99_00575</name>
</gene>
<dbReference type="SMART" id="SM00899">
    <property type="entry name" value="FeoA"/>
    <property type="match status" value="1"/>
</dbReference>
<dbReference type="Pfam" id="PF04023">
    <property type="entry name" value="FeoA"/>
    <property type="match status" value="1"/>
</dbReference>
<dbReference type="Gene3D" id="2.30.30.90">
    <property type="match status" value="1"/>
</dbReference>
<name>A0A5J6L926_9GAMM</name>
<keyword evidence="1" id="KW-0408">Iron</keyword>
<evidence type="ECO:0000313" key="3">
    <source>
        <dbReference type="EMBL" id="QEW05114.1"/>
    </source>
</evidence>
<dbReference type="KEGG" id="nik:F5I99_00575"/>
<reference evidence="3 4" key="1">
    <citation type="submission" date="2019-09" db="EMBL/GenBank/DDBJ databases">
        <title>Nitrincola iocasae sp. nov., a bacterium isolated from the sediment collected at a cold seep field in South China Sea.</title>
        <authorList>
            <person name="Zhang H."/>
            <person name="Wang H."/>
            <person name="Li C."/>
        </authorList>
    </citation>
    <scope>NUCLEOTIDE SEQUENCE [LARGE SCALE GENOMIC DNA]</scope>
    <source>
        <strain evidence="3 4">KXZD1103</strain>
    </source>
</reference>
<proteinExistence type="predicted"/>
<dbReference type="InterPro" id="IPR007167">
    <property type="entry name" value="Fe-transptr_FeoA-like"/>
</dbReference>
<organism evidence="3 4">
    <name type="scientific">Nitrincola iocasae</name>
    <dbReference type="NCBI Taxonomy" id="2614693"/>
    <lineage>
        <taxon>Bacteria</taxon>
        <taxon>Pseudomonadati</taxon>
        <taxon>Pseudomonadota</taxon>
        <taxon>Gammaproteobacteria</taxon>
        <taxon>Oceanospirillales</taxon>
        <taxon>Oceanospirillaceae</taxon>
        <taxon>Nitrincola</taxon>
    </lineage>
</organism>
<evidence type="ECO:0000313" key="4">
    <source>
        <dbReference type="Proteomes" id="UP000325606"/>
    </source>
</evidence>
<evidence type="ECO:0000259" key="2">
    <source>
        <dbReference type="SMART" id="SM00899"/>
    </source>
</evidence>
<dbReference type="PANTHER" id="PTHR42954:SF2">
    <property type="entry name" value="FE(2+) TRANSPORT PROTEIN A"/>
    <property type="match status" value="1"/>
</dbReference>
<keyword evidence="4" id="KW-1185">Reference proteome</keyword>